<proteinExistence type="predicted"/>
<comment type="cofactor">
    <cofactor evidence="1">
        <name>pyridoxal 5'-phosphate</name>
        <dbReference type="ChEBI" id="CHEBI:597326"/>
    </cofactor>
</comment>
<dbReference type="CDD" id="cd00609">
    <property type="entry name" value="AAT_like"/>
    <property type="match status" value="1"/>
</dbReference>
<dbReference type="EMBL" id="BMIV01000001">
    <property type="protein sequence ID" value="GGF52581.1"/>
    <property type="molecule type" value="Genomic_DNA"/>
</dbReference>
<dbReference type="Gene3D" id="3.40.640.10">
    <property type="entry name" value="Type I PLP-dependent aspartate aminotransferase-like (Major domain)"/>
    <property type="match status" value="1"/>
</dbReference>
<dbReference type="PANTHER" id="PTHR42832:SF3">
    <property type="entry name" value="L-GLUTAMINE--4-(METHYLSULFANYL)-2-OXOBUTANOATE AMINOTRANSFERASE"/>
    <property type="match status" value="1"/>
</dbReference>
<dbReference type="Proteomes" id="UP000640509">
    <property type="component" value="Unassembled WGS sequence"/>
</dbReference>
<protein>
    <submittedName>
        <fullName evidence="5">Aspartate aminotransferase</fullName>
    </submittedName>
</protein>
<evidence type="ECO:0000256" key="3">
    <source>
        <dbReference type="ARBA" id="ARBA00022679"/>
    </source>
</evidence>
<keyword evidence="2 5" id="KW-0032">Aminotransferase</keyword>
<keyword evidence="3" id="KW-0808">Transferase</keyword>
<dbReference type="PANTHER" id="PTHR42832">
    <property type="entry name" value="AMINO ACID AMINOTRANSFERASE"/>
    <property type="match status" value="1"/>
</dbReference>
<feature type="domain" description="Aminotransferase class I/classII large" evidence="4">
    <location>
        <begin position="37"/>
        <end position="389"/>
    </location>
</feature>
<evidence type="ECO:0000313" key="5">
    <source>
        <dbReference type="EMBL" id="GGF52581.1"/>
    </source>
</evidence>
<evidence type="ECO:0000259" key="4">
    <source>
        <dbReference type="Pfam" id="PF00155"/>
    </source>
</evidence>
<reference evidence="6" key="1">
    <citation type="journal article" date="2019" name="Int. J. Syst. Evol. Microbiol.">
        <title>The Global Catalogue of Microorganisms (GCM) 10K type strain sequencing project: providing services to taxonomists for standard genome sequencing and annotation.</title>
        <authorList>
            <consortium name="The Broad Institute Genomics Platform"/>
            <consortium name="The Broad Institute Genome Sequencing Center for Infectious Disease"/>
            <person name="Wu L."/>
            <person name="Ma J."/>
        </authorList>
    </citation>
    <scope>NUCLEOTIDE SEQUENCE [LARGE SCALE GENOMIC DNA]</scope>
    <source>
        <strain evidence="6">CGMCC 1.15419</strain>
    </source>
</reference>
<dbReference type="InterPro" id="IPR015424">
    <property type="entry name" value="PyrdxlP-dep_Trfase"/>
</dbReference>
<dbReference type="InterPro" id="IPR015422">
    <property type="entry name" value="PyrdxlP-dep_Trfase_small"/>
</dbReference>
<dbReference type="GO" id="GO:0008483">
    <property type="term" value="F:transaminase activity"/>
    <property type="evidence" value="ECO:0007669"/>
    <property type="project" value="UniProtKB-KW"/>
</dbReference>
<organism evidence="5 6">
    <name type="scientific">Paracoccus acridae</name>
    <dbReference type="NCBI Taxonomy" id="1795310"/>
    <lineage>
        <taxon>Bacteria</taxon>
        <taxon>Pseudomonadati</taxon>
        <taxon>Pseudomonadota</taxon>
        <taxon>Alphaproteobacteria</taxon>
        <taxon>Rhodobacterales</taxon>
        <taxon>Paracoccaceae</taxon>
        <taxon>Paracoccus</taxon>
    </lineage>
</organism>
<keyword evidence="6" id="KW-1185">Reference proteome</keyword>
<name>A0ABQ1VC42_9RHOB</name>
<accession>A0ABQ1VC42</accession>
<gene>
    <name evidence="5" type="ORF">GCM10011402_00720</name>
</gene>
<dbReference type="InterPro" id="IPR050881">
    <property type="entry name" value="LL-DAP_aminotransferase"/>
</dbReference>
<evidence type="ECO:0000256" key="2">
    <source>
        <dbReference type="ARBA" id="ARBA00022576"/>
    </source>
</evidence>
<dbReference type="Gene3D" id="3.90.1150.10">
    <property type="entry name" value="Aspartate Aminotransferase, domain 1"/>
    <property type="match status" value="1"/>
</dbReference>
<sequence>MAIPERFSNLPEYAFPRLRALLSGIEPGLKHGESPTVLTIGEPRHAMPDFVAEVMAANIGGFAKYPPNEGTPGLLSAIGDWLGSRYGLDVAPDRIMALNGTREGLFNAALALCPERKNGGRPAILIPNPFYQVYAVAAAAVQAEPVFVPAMPETGNLPDYASLAPEVLDRTAIAYLCSPANPQGAIADRDYLEQLIALADRHDFLVFADECYSEIWREAPPPGALAVATAMGLADRVVIFNSLSKRSNLPGLRSGFVAGSAANIAQIRRLRAYAGAPLSLPAQAVSEAAWRDEAHVAVSRDLYRQKYAIADRVLGNVPGYRPIQGGFFLWLPVADGEDAARTLWAQAGIQVLPGAYLSREVGGHNPGKGFIRVALVADAEQTETALRRLRAVLYDGTTDGEG</sequence>
<dbReference type="RefSeq" id="WP_188713576.1">
    <property type="nucleotide sequence ID" value="NZ_BMIV01000001.1"/>
</dbReference>
<dbReference type="Pfam" id="PF00155">
    <property type="entry name" value="Aminotran_1_2"/>
    <property type="match status" value="1"/>
</dbReference>
<comment type="caution">
    <text evidence="5">The sequence shown here is derived from an EMBL/GenBank/DDBJ whole genome shotgun (WGS) entry which is preliminary data.</text>
</comment>
<evidence type="ECO:0000313" key="6">
    <source>
        <dbReference type="Proteomes" id="UP000640509"/>
    </source>
</evidence>
<dbReference type="InterPro" id="IPR015421">
    <property type="entry name" value="PyrdxlP-dep_Trfase_major"/>
</dbReference>
<dbReference type="InterPro" id="IPR004839">
    <property type="entry name" value="Aminotransferase_I/II_large"/>
</dbReference>
<evidence type="ECO:0000256" key="1">
    <source>
        <dbReference type="ARBA" id="ARBA00001933"/>
    </source>
</evidence>
<dbReference type="SUPFAM" id="SSF53383">
    <property type="entry name" value="PLP-dependent transferases"/>
    <property type="match status" value="1"/>
</dbReference>